<evidence type="ECO:0000313" key="2">
    <source>
        <dbReference type="Proteomes" id="UP001595075"/>
    </source>
</evidence>
<sequence length="139" mass="16203">MGHNQHHRRIWHLLPKSISKRDWWKHETSFIQETWYLAGAKGNVFFDSGSSFSTILTAAYFPPSVSCSGVGSYFLSVRVINHVFRHKSRGFRRRTLQEHGHWRNLFSFSGIHRKNIGDRLMDPTADDDSLESLLWFGLV</sequence>
<comment type="caution">
    <text evidence="1">The sequence shown here is derived from an EMBL/GenBank/DDBJ whole genome shotgun (WGS) entry which is preliminary data.</text>
</comment>
<dbReference type="Proteomes" id="UP001595075">
    <property type="component" value="Unassembled WGS sequence"/>
</dbReference>
<keyword evidence="2" id="KW-1185">Reference proteome</keyword>
<protein>
    <submittedName>
        <fullName evidence="1">Uncharacterized protein</fullName>
    </submittedName>
</protein>
<gene>
    <name evidence="1" type="ORF">VTL71DRAFT_3090</name>
</gene>
<reference evidence="1 2" key="1">
    <citation type="journal article" date="2024" name="Commun. Biol.">
        <title>Comparative genomic analysis of thermophilic fungi reveals convergent evolutionary adaptations and gene losses.</title>
        <authorList>
            <person name="Steindorff A.S."/>
            <person name="Aguilar-Pontes M.V."/>
            <person name="Robinson A.J."/>
            <person name="Andreopoulos B."/>
            <person name="LaButti K."/>
            <person name="Kuo A."/>
            <person name="Mondo S."/>
            <person name="Riley R."/>
            <person name="Otillar R."/>
            <person name="Haridas S."/>
            <person name="Lipzen A."/>
            <person name="Grimwood J."/>
            <person name="Schmutz J."/>
            <person name="Clum A."/>
            <person name="Reid I.D."/>
            <person name="Moisan M.C."/>
            <person name="Butler G."/>
            <person name="Nguyen T.T.M."/>
            <person name="Dewar K."/>
            <person name="Conant G."/>
            <person name="Drula E."/>
            <person name="Henrissat B."/>
            <person name="Hansel C."/>
            <person name="Singer S."/>
            <person name="Hutchinson M.I."/>
            <person name="de Vries R.P."/>
            <person name="Natvig D.O."/>
            <person name="Powell A.J."/>
            <person name="Tsang A."/>
            <person name="Grigoriev I.V."/>
        </authorList>
    </citation>
    <scope>NUCLEOTIDE SEQUENCE [LARGE SCALE GENOMIC DNA]</scope>
    <source>
        <strain evidence="1 2">CBS 494.80</strain>
    </source>
</reference>
<dbReference type="EMBL" id="JAZHXI010000012">
    <property type="protein sequence ID" value="KAL2065420.1"/>
    <property type="molecule type" value="Genomic_DNA"/>
</dbReference>
<name>A0ABR4C677_9HELO</name>
<evidence type="ECO:0000313" key="1">
    <source>
        <dbReference type="EMBL" id="KAL2065420.1"/>
    </source>
</evidence>
<accession>A0ABR4C677</accession>
<organism evidence="1 2">
    <name type="scientific">Oculimacula yallundae</name>
    <dbReference type="NCBI Taxonomy" id="86028"/>
    <lineage>
        <taxon>Eukaryota</taxon>
        <taxon>Fungi</taxon>
        <taxon>Dikarya</taxon>
        <taxon>Ascomycota</taxon>
        <taxon>Pezizomycotina</taxon>
        <taxon>Leotiomycetes</taxon>
        <taxon>Helotiales</taxon>
        <taxon>Ploettnerulaceae</taxon>
        <taxon>Oculimacula</taxon>
    </lineage>
</organism>
<proteinExistence type="predicted"/>